<dbReference type="Proteomes" id="UP000199473">
    <property type="component" value="Unassembled WGS sequence"/>
</dbReference>
<feature type="compositionally biased region" description="Pro residues" evidence="1">
    <location>
        <begin position="43"/>
        <end position="66"/>
    </location>
</feature>
<proteinExistence type="predicted"/>
<dbReference type="EMBL" id="FOSQ01000018">
    <property type="protein sequence ID" value="SFL08555.1"/>
    <property type="molecule type" value="Genomic_DNA"/>
</dbReference>
<gene>
    <name evidence="2" type="ORF">SAMN02745775_11870</name>
</gene>
<protein>
    <submittedName>
        <fullName evidence="2">Uncharacterized protein</fullName>
    </submittedName>
</protein>
<evidence type="ECO:0000313" key="3">
    <source>
        <dbReference type="Proteomes" id="UP000199473"/>
    </source>
</evidence>
<dbReference type="STRING" id="1123062.SAMN02745775_11870"/>
<dbReference type="RefSeq" id="WP_175534198.1">
    <property type="nucleotide sequence ID" value="NZ_FOSQ01000018.1"/>
</dbReference>
<reference evidence="2 3" key="1">
    <citation type="submission" date="2016-10" db="EMBL/GenBank/DDBJ databases">
        <authorList>
            <person name="de Groot N.N."/>
        </authorList>
    </citation>
    <scope>NUCLEOTIDE SEQUENCE [LARGE SCALE GENOMIC DNA]</scope>
    <source>
        <strain evidence="2 3">DSM 19981</strain>
    </source>
</reference>
<accession>A0A1I4ES48</accession>
<organism evidence="2 3">
    <name type="scientific">Falsiroseomonas stagni DSM 19981</name>
    <dbReference type="NCBI Taxonomy" id="1123062"/>
    <lineage>
        <taxon>Bacteria</taxon>
        <taxon>Pseudomonadati</taxon>
        <taxon>Pseudomonadota</taxon>
        <taxon>Alphaproteobacteria</taxon>
        <taxon>Acetobacterales</taxon>
        <taxon>Roseomonadaceae</taxon>
        <taxon>Falsiroseomonas</taxon>
    </lineage>
</organism>
<dbReference type="AlphaFoldDB" id="A0A1I4ES48"/>
<sequence length="103" mass="11546">MRRWPLVLLALLPACEAAHGIDARLRRIDLLDRVFEPERFRPAPAPGPEPAPLAIPVQDPGPPAPWFPEAEPARAPDPALRTQALLRQQPWVTRFWSELIPAP</sequence>
<keyword evidence="3" id="KW-1185">Reference proteome</keyword>
<feature type="region of interest" description="Disordered" evidence="1">
    <location>
        <begin position="41"/>
        <end position="67"/>
    </location>
</feature>
<evidence type="ECO:0000256" key="1">
    <source>
        <dbReference type="SAM" id="MobiDB-lite"/>
    </source>
</evidence>
<evidence type="ECO:0000313" key="2">
    <source>
        <dbReference type="EMBL" id="SFL08555.1"/>
    </source>
</evidence>
<name>A0A1I4ES48_9PROT</name>